<keyword evidence="5" id="KW-1133">Transmembrane helix</keyword>
<comment type="subcellular location">
    <subcellularLocation>
        <location evidence="1">Membrane</location>
    </subcellularLocation>
</comment>
<evidence type="ECO:0000256" key="3">
    <source>
        <dbReference type="ARBA" id="ARBA00022737"/>
    </source>
</evidence>
<evidence type="ECO:0000256" key="1">
    <source>
        <dbReference type="ARBA" id="ARBA00004370"/>
    </source>
</evidence>
<keyword evidence="11" id="KW-1185">Reference proteome</keyword>
<dbReference type="PROSITE" id="PS00232">
    <property type="entry name" value="CADHERIN_1"/>
    <property type="match status" value="2"/>
</dbReference>
<dbReference type="EMBL" id="JARAKH010000041">
    <property type="protein sequence ID" value="KAK8380978.1"/>
    <property type="molecule type" value="Genomic_DNA"/>
</dbReference>
<keyword evidence="4 7" id="KW-0106">Calcium</keyword>
<reference evidence="10 11" key="1">
    <citation type="submission" date="2023-03" db="EMBL/GenBank/DDBJ databases">
        <title>High-quality genome of Scylla paramamosain provides insights in environmental adaptation.</title>
        <authorList>
            <person name="Zhang L."/>
        </authorList>
    </citation>
    <scope>NUCLEOTIDE SEQUENCE [LARGE SCALE GENOMIC DNA]</scope>
    <source>
        <strain evidence="10">LZ_2023a</strain>
        <tissue evidence="10">Muscle</tissue>
    </source>
</reference>
<dbReference type="CDD" id="cd11304">
    <property type="entry name" value="Cadherin_repeat"/>
    <property type="match status" value="5"/>
</dbReference>
<dbReference type="FunFam" id="2.60.40.60:FF:000021">
    <property type="entry name" value="FAT atypical cadherin 1"/>
    <property type="match status" value="1"/>
</dbReference>
<feature type="domain" description="Cadherin" evidence="9">
    <location>
        <begin position="311"/>
        <end position="363"/>
    </location>
</feature>
<feature type="compositionally biased region" description="Polar residues" evidence="8">
    <location>
        <begin position="23"/>
        <end position="45"/>
    </location>
</feature>
<feature type="region of interest" description="Disordered" evidence="8">
    <location>
        <begin position="65"/>
        <end position="111"/>
    </location>
</feature>
<keyword evidence="2" id="KW-0812">Transmembrane</keyword>
<dbReference type="PANTHER" id="PTHR24026">
    <property type="entry name" value="FAT ATYPICAL CADHERIN-RELATED"/>
    <property type="match status" value="1"/>
</dbReference>
<dbReference type="GO" id="GO:0007156">
    <property type="term" value="P:homophilic cell adhesion via plasma membrane adhesion molecules"/>
    <property type="evidence" value="ECO:0007669"/>
    <property type="project" value="InterPro"/>
</dbReference>
<evidence type="ECO:0000256" key="6">
    <source>
        <dbReference type="ARBA" id="ARBA00023136"/>
    </source>
</evidence>
<feature type="domain" description="Cadherin" evidence="9">
    <location>
        <begin position="694"/>
        <end position="813"/>
    </location>
</feature>
<dbReference type="Gene3D" id="2.60.40.60">
    <property type="entry name" value="Cadherins"/>
    <property type="match status" value="4"/>
</dbReference>
<dbReference type="FunFam" id="2.60.40.60:FF:000020">
    <property type="entry name" value="Dachsous cadherin-related 1b"/>
    <property type="match status" value="1"/>
</dbReference>
<dbReference type="SUPFAM" id="SSF49313">
    <property type="entry name" value="Cadherin-like"/>
    <property type="match status" value="4"/>
</dbReference>
<feature type="region of interest" description="Disordered" evidence="8">
    <location>
        <begin position="1"/>
        <end position="52"/>
    </location>
</feature>
<keyword evidence="3" id="KW-0677">Repeat</keyword>
<dbReference type="Pfam" id="PF00028">
    <property type="entry name" value="Cadherin"/>
    <property type="match status" value="2"/>
</dbReference>
<feature type="domain" description="Cadherin" evidence="9">
    <location>
        <begin position="487"/>
        <end position="584"/>
    </location>
</feature>
<dbReference type="PANTHER" id="PTHR24026:SF126">
    <property type="entry name" value="PROTOCADHERIN FAT 4"/>
    <property type="match status" value="1"/>
</dbReference>
<dbReference type="GO" id="GO:0005886">
    <property type="term" value="C:plasma membrane"/>
    <property type="evidence" value="ECO:0007669"/>
    <property type="project" value="UniProtKB-SubCell"/>
</dbReference>
<accession>A0AAW0T141</accession>
<dbReference type="InterPro" id="IPR002126">
    <property type="entry name" value="Cadherin-like_dom"/>
</dbReference>
<dbReference type="GO" id="GO:0060429">
    <property type="term" value="P:epithelium development"/>
    <property type="evidence" value="ECO:0007669"/>
    <property type="project" value="UniProtKB-ARBA"/>
</dbReference>
<evidence type="ECO:0000256" key="2">
    <source>
        <dbReference type="ARBA" id="ARBA00022692"/>
    </source>
</evidence>
<feature type="region of interest" description="Disordered" evidence="8">
    <location>
        <begin position="203"/>
        <end position="222"/>
    </location>
</feature>
<keyword evidence="6" id="KW-0472">Membrane</keyword>
<evidence type="ECO:0000256" key="8">
    <source>
        <dbReference type="SAM" id="MobiDB-lite"/>
    </source>
</evidence>
<dbReference type="InterPro" id="IPR020894">
    <property type="entry name" value="Cadherin_CS"/>
</dbReference>
<feature type="compositionally biased region" description="Basic residues" evidence="8">
    <location>
        <begin position="72"/>
        <end position="99"/>
    </location>
</feature>
<evidence type="ECO:0000313" key="11">
    <source>
        <dbReference type="Proteomes" id="UP001487740"/>
    </source>
</evidence>
<evidence type="ECO:0000313" key="10">
    <source>
        <dbReference type="EMBL" id="KAK8380978.1"/>
    </source>
</evidence>
<feature type="domain" description="Cadherin" evidence="9">
    <location>
        <begin position="364"/>
        <end position="476"/>
    </location>
</feature>
<dbReference type="GO" id="GO:0009653">
    <property type="term" value="P:anatomical structure morphogenesis"/>
    <property type="evidence" value="ECO:0007669"/>
    <property type="project" value="UniProtKB-ARBA"/>
</dbReference>
<dbReference type="PRINTS" id="PR00205">
    <property type="entry name" value="CADHERIN"/>
</dbReference>
<dbReference type="GO" id="GO:0005509">
    <property type="term" value="F:calcium ion binding"/>
    <property type="evidence" value="ECO:0007669"/>
    <property type="project" value="UniProtKB-UniRule"/>
</dbReference>
<dbReference type="Proteomes" id="UP001487740">
    <property type="component" value="Unassembled WGS sequence"/>
</dbReference>
<comment type="caution">
    <text evidence="10">The sequence shown here is derived from an EMBL/GenBank/DDBJ whole genome shotgun (WGS) entry which is preliminary data.</text>
</comment>
<protein>
    <recommendedName>
        <fullName evidence="9">Cadherin domain-containing protein</fullName>
    </recommendedName>
</protein>
<feature type="domain" description="Cadherin" evidence="9">
    <location>
        <begin position="585"/>
        <end position="692"/>
    </location>
</feature>
<name>A0AAW0T141_SCYPA</name>
<evidence type="ECO:0000259" key="9">
    <source>
        <dbReference type="PROSITE" id="PS50268"/>
    </source>
</evidence>
<proteinExistence type="predicted"/>
<organism evidence="10 11">
    <name type="scientific">Scylla paramamosain</name>
    <name type="common">Mud crab</name>
    <dbReference type="NCBI Taxonomy" id="85552"/>
    <lineage>
        <taxon>Eukaryota</taxon>
        <taxon>Metazoa</taxon>
        <taxon>Ecdysozoa</taxon>
        <taxon>Arthropoda</taxon>
        <taxon>Crustacea</taxon>
        <taxon>Multicrustacea</taxon>
        <taxon>Malacostraca</taxon>
        <taxon>Eumalacostraca</taxon>
        <taxon>Eucarida</taxon>
        <taxon>Decapoda</taxon>
        <taxon>Pleocyemata</taxon>
        <taxon>Brachyura</taxon>
        <taxon>Eubrachyura</taxon>
        <taxon>Portunoidea</taxon>
        <taxon>Portunidae</taxon>
        <taxon>Portuninae</taxon>
        <taxon>Scylla</taxon>
    </lineage>
</organism>
<gene>
    <name evidence="10" type="ORF">O3P69_008120</name>
</gene>
<dbReference type="AlphaFoldDB" id="A0AAW0T141"/>
<dbReference type="SMART" id="SM00112">
    <property type="entry name" value="CA"/>
    <property type="match status" value="4"/>
</dbReference>
<dbReference type="InterPro" id="IPR015919">
    <property type="entry name" value="Cadherin-like_sf"/>
</dbReference>
<evidence type="ECO:0000256" key="5">
    <source>
        <dbReference type="ARBA" id="ARBA00022989"/>
    </source>
</evidence>
<evidence type="ECO:0000256" key="7">
    <source>
        <dbReference type="PROSITE-ProRule" id="PRU00043"/>
    </source>
</evidence>
<sequence>MRRVLGEVSNVVSSERRDELSKSSEWVKNPNSATSEGKHVSTLSTQRDRPGREARVRLLSSVPQETHWDCGHHKHHSRVQQEHRARRRSRRYLRKRHQRSPQDRPVGHHRQHLPLLRFSQPEYHLTLREDVPIHTSILTISLTCLGVRVNMVTLAGKGRVVPATITQNFTIPCRKGGGKDEKARFIHPPATCRSEAQVAGRAHQRPSHSCVPLHTGRDQAEPTREMKVLVPQDRRRSLASGVSPNGDCIAVHCCCGKTVPFPPREEGKYVYGHLILEDYIARTRARHRDGRPSLADERHGARVTGGEMMQGIIYILRQLDHEGTGGHYTLKVTAEEQGGGWQWPRPAAKVNIQVTDAPEPPHFDSEHYQFTVSEFARAGSYVGTVRASDDDGDLDRYFLHGAELTEAFSIDVESGVITLNEAPDGTRWEFHLQAGASDRQGHVALVPVSVYVLTSNPSYGHLVSVDQGNNGHRPAFRDCEDYDDIHVMENVTAGSPVLTVVATDEDNGPSGFIAYSLIHSFSSFAIQALNRQGKITTTRRLDRDEGDVEFLLTVVAKDGGSPPLQASCSFRVIVDDLNDNPPVFDQTRYEQTLATDHSLALPVLRVSASDRDAGRNAHLTYHLEGHPNHLEFFYLEPITGVLSLKRPLSEAMANTKTFEVRVRAVDGGTPPLWSTAPITVRVVSSGELPPSVSSQHPRQPAIPENTTENTDVVVLCARSNLPNAPNVYFTLLNGDTAETNADGTFALRQVPDNEAGLCGESNGISIFVATKNLDYETLQAYRLNLLIVNDRNVRLEQQVVVNILDVNDNAPLLQAWDGGNTGEHWQRAHHHYQSRG</sequence>
<evidence type="ECO:0000256" key="4">
    <source>
        <dbReference type="ARBA" id="ARBA00022837"/>
    </source>
</evidence>
<dbReference type="PROSITE" id="PS50268">
    <property type="entry name" value="CADHERIN_2"/>
    <property type="match status" value="5"/>
</dbReference>